<evidence type="ECO:0000313" key="2">
    <source>
        <dbReference type="Proteomes" id="UP000297998"/>
    </source>
</evidence>
<reference evidence="1 2" key="1">
    <citation type="submission" date="2019-03" db="EMBL/GenBank/DDBJ databases">
        <title>Empedobacter tilapiae sp. nov., isolated from an intestine of Nile tilapia Oreochromis niloticus.</title>
        <authorList>
            <person name="Kim Y.-O."/>
            <person name="Yoon J.-H."/>
        </authorList>
    </citation>
    <scope>NUCLEOTIDE SEQUENCE [LARGE SCALE GENOMIC DNA]</scope>
    <source>
        <strain evidence="1 2">MRS2</strain>
    </source>
</reference>
<evidence type="ECO:0000313" key="1">
    <source>
        <dbReference type="EMBL" id="TGN30149.1"/>
    </source>
</evidence>
<sequence length="136" mass="15874">MKIFNFLFFILIILTLNSCFLAITGAPHSHIYKEISNKNDLKLNVFCTYLIKQIKIGNVNPNDSIYIQSSSLKKLNERKLLNHDDLSDSMRFYNLRIGDIKFHNKKRKDTINIIRITSNGDKTVYKFLLDSSDKEN</sequence>
<name>A0A4Z1BDU4_9FLAO</name>
<dbReference type="AlphaFoldDB" id="A0A4Z1BDU4"/>
<accession>A0A4Z1BDU4</accession>
<dbReference type="EMBL" id="SRPE01000001">
    <property type="protein sequence ID" value="TGN30149.1"/>
    <property type="molecule type" value="Genomic_DNA"/>
</dbReference>
<proteinExistence type="predicted"/>
<dbReference type="Proteomes" id="UP000297998">
    <property type="component" value="Unassembled WGS sequence"/>
</dbReference>
<gene>
    <name evidence="1" type="ORF">E4J94_00830</name>
</gene>
<keyword evidence="2" id="KW-1185">Reference proteome</keyword>
<protein>
    <submittedName>
        <fullName evidence="1">Uncharacterized protein</fullName>
    </submittedName>
</protein>
<comment type="caution">
    <text evidence="1">The sequence shown here is derived from an EMBL/GenBank/DDBJ whole genome shotgun (WGS) entry which is preliminary data.</text>
</comment>
<organism evidence="1 2">
    <name type="scientific">Empedobacter tilapiae</name>
    <dbReference type="NCBI Taxonomy" id="2491114"/>
    <lineage>
        <taxon>Bacteria</taxon>
        <taxon>Pseudomonadati</taxon>
        <taxon>Bacteroidota</taxon>
        <taxon>Flavobacteriia</taxon>
        <taxon>Flavobacteriales</taxon>
        <taxon>Weeksellaceae</taxon>
        <taxon>Empedobacter</taxon>
    </lineage>
</organism>
<dbReference type="RefSeq" id="WP_135834012.1">
    <property type="nucleotide sequence ID" value="NZ_SRPE01000001.1"/>
</dbReference>
<dbReference type="OrthoDB" id="5735516at2"/>